<organism evidence="1 2">
    <name type="scientific">Portunus trituberculatus</name>
    <name type="common">Swimming crab</name>
    <name type="synonym">Neptunus trituberculatus</name>
    <dbReference type="NCBI Taxonomy" id="210409"/>
    <lineage>
        <taxon>Eukaryota</taxon>
        <taxon>Metazoa</taxon>
        <taxon>Ecdysozoa</taxon>
        <taxon>Arthropoda</taxon>
        <taxon>Crustacea</taxon>
        <taxon>Multicrustacea</taxon>
        <taxon>Malacostraca</taxon>
        <taxon>Eumalacostraca</taxon>
        <taxon>Eucarida</taxon>
        <taxon>Decapoda</taxon>
        <taxon>Pleocyemata</taxon>
        <taxon>Brachyura</taxon>
        <taxon>Eubrachyura</taxon>
        <taxon>Portunoidea</taxon>
        <taxon>Portunidae</taxon>
        <taxon>Portuninae</taxon>
        <taxon>Portunus</taxon>
    </lineage>
</organism>
<evidence type="ECO:0000313" key="1">
    <source>
        <dbReference type="EMBL" id="MPC55602.1"/>
    </source>
</evidence>
<dbReference type="EMBL" id="VSRR010013309">
    <property type="protein sequence ID" value="MPC55602.1"/>
    <property type="molecule type" value="Genomic_DNA"/>
</dbReference>
<name>A0A5B7G9R1_PORTR</name>
<evidence type="ECO:0000313" key="2">
    <source>
        <dbReference type="Proteomes" id="UP000324222"/>
    </source>
</evidence>
<dbReference type="Proteomes" id="UP000324222">
    <property type="component" value="Unassembled WGS sequence"/>
</dbReference>
<comment type="caution">
    <text evidence="1">The sequence shown here is derived from an EMBL/GenBank/DDBJ whole genome shotgun (WGS) entry which is preliminary data.</text>
</comment>
<proteinExistence type="predicted"/>
<dbReference type="AlphaFoldDB" id="A0A5B7G9R1"/>
<sequence length="73" mass="7893">MIDPSLCQASRTPHYLALYSSSLIQHPRGRLALFGGGEGSAAHPTLVHDRKLFRVLQKGVLAPVKPGQSSLCR</sequence>
<keyword evidence="2" id="KW-1185">Reference proteome</keyword>
<protein>
    <submittedName>
        <fullName evidence="1">Uncharacterized protein</fullName>
    </submittedName>
</protein>
<accession>A0A5B7G9R1</accession>
<reference evidence="1 2" key="1">
    <citation type="submission" date="2019-05" db="EMBL/GenBank/DDBJ databases">
        <title>Another draft genome of Portunus trituberculatus and its Hox gene families provides insights of decapod evolution.</title>
        <authorList>
            <person name="Jeong J.-H."/>
            <person name="Song I."/>
            <person name="Kim S."/>
            <person name="Choi T."/>
            <person name="Kim D."/>
            <person name="Ryu S."/>
            <person name="Kim W."/>
        </authorList>
    </citation>
    <scope>NUCLEOTIDE SEQUENCE [LARGE SCALE GENOMIC DNA]</scope>
    <source>
        <tissue evidence="1">Muscle</tissue>
    </source>
</reference>
<gene>
    <name evidence="1" type="ORF">E2C01_049544</name>
</gene>